<organism evidence="8 9">
    <name type="scientific">Trinickia caryophylli</name>
    <name type="common">Paraburkholderia caryophylli</name>
    <dbReference type="NCBI Taxonomy" id="28094"/>
    <lineage>
        <taxon>Bacteria</taxon>
        <taxon>Pseudomonadati</taxon>
        <taxon>Pseudomonadota</taxon>
        <taxon>Betaproteobacteria</taxon>
        <taxon>Burkholderiales</taxon>
        <taxon>Burkholderiaceae</taxon>
        <taxon>Trinickia</taxon>
    </lineage>
</organism>
<comment type="subcellular location">
    <subcellularLocation>
        <location evidence="1">Cell membrane</location>
        <topology evidence="1">Multi-pass membrane protein</topology>
    </subcellularLocation>
</comment>
<evidence type="ECO:0000256" key="1">
    <source>
        <dbReference type="ARBA" id="ARBA00004651"/>
    </source>
</evidence>
<protein>
    <submittedName>
        <fullName evidence="8">Uncharacterized membrane protein YeaQ/YmgE, transglycosylase-associated protein family</fullName>
    </submittedName>
</protein>
<feature type="transmembrane region" description="Helical" evidence="7">
    <location>
        <begin position="6"/>
        <end position="24"/>
    </location>
</feature>
<dbReference type="EMBL" id="FXAH01000006">
    <property type="protein sequence ID" value="SMF38852.1"/>
    <property type="molecule type" value="Genomic_DNA"/>
</dbReference>
<evidence type="ECO:0000256" key="3">
    <source>
        <dbReference type="ARBA" id="ARBA00022475"/>
    </source>
</evidence>
<evidence type="ECO:0000256" key="7">
    <source>
        <dbReference type="SAM" id="Phobius"/>
    </source>
</evidence>
<keyword evidence="9" id="KW-1185">Reference proteome</keyword>
<keyword evidence="5 7" id="KW-1133">Transmembrane helix</keyword>
<comment type="similarity">
    <text evidence="2">Belongs to the UPF0410 family.</text>
</comment>
<evidence type="ECO:0000256" key="4">
    <source>
        <dbReference type="ARBA" id="ARBA00022692"/>
    </source>
</evidence>
<name>A0A1X7ERH6_TRICW</name>
<dbReference type="RefSeq" id="WP_085227886.1">
    <property type="nucleotide sequence ID" value="NZ_BSQD01000006.1"/>
</dbReference>
<sequence>MAAHGIIAWLIIGAVAGWLAGLIVGGGGFGLLGDIAVGIIGAIAGGWLAGVLHIHVGSGFIASIITATVGAVVLILLLRLIRRA</sequence>
<evidence type="ECO:0000256" key="2">
    <source>
        <dbReference type="ARBA" id="ARBA00011006"/>
    </source>
</evidence>
<feature type="transmembrane region" description="Helical" evidence="7">
    <location>
        <begin position="31"/>
        <end position="54"/>
    </location>
</feature>
<dbReference type="STRING" id="28094.SAMN06295900_106197"/>
<evidence type="ECO:0000256" key="5">
    <source>
        <dbReference type="ARBA" id="ARBA00022989"/>
    </source>
</evidence>
<evidence type="ECO:0000313" key="8">
    <source>
        <dbReference type="EMBL" id="SMF38852.1"/>
    </source>
</evidence>
<keyword evidence="3" id="KW-1003">Cell membrane</keyword>
<dbReference type="PANTHER" id="PTHR33884:SF3">
    <property type="entry name" value="UPF0410 PROTEIN YMGE"/>
    <property type="match status" value="1"/>
</dbReference>
<keyword evidence="6 7" id="KW-0472">Membrane</keyword>
<keyword evidence="4 7" id="KW-0812">Transmembrane</keyword>
<dbReference type="PANTHER" id="PTHR33884">
    <property type="entry name" value="UPF0410 PROTEIN YMGE"/>
    <property type="match status" value="1"/>
</dbReference>
<reference evidence="9" key="1">
    <citation type="submission" date="2017-04" db="EMBL/GenBank/DDBJ databases">
        <authorList>
            <person name="Varghese N."/>
            <person name="Submissions S."/>
        </authorList>
    </citation>
    <scope>NUCLEOTIDE SEQUENCE [LARGE SCALE GENOMIC DNA]</scope>
    <source>
        <strain evidence="9">Ballard 720</strain>
    </source>
</reference>
<accession>A0A1X7ERH6</accession>
<gene>
    <name evidence="8" type="ORF">SAMN06295900_106197</name>
</gene>
<dbReference type="Proteomes" id="UP000192911">
    <property type="component" value="Unassembled WGS sequence"/>
</dbReference>
<feature type="transmembrane region" description="Helical" evidence="7">
    <location>
        <begin position="60"/>
        <end position="81"/>
    </location>
</feature>
<dbReference type="GO" id="GO:0005886">
    <property type="term" value="C:plasma membrane"/>
    <property type="evidence" value="ECO:0007669"/>
    <property type="project" value="UniProtKB-SubCell"/>
</dbReference>
<dbReference type="GeneID" id="95550579"/>
<dbReference type="Pfam" id="PF04226">
    <property type="entry name" value="Transgly_assoc"/>
    <property type="match status" value="1"/>
</dbReference>
<evidence type="ECO:0000256" key="6">
    <source>
        <dbReference type="ARBA" id="ARBA00023136"/>
    </source>
</evidence>
<dbReference type="InterPro" id="IPR007341">
    <property type="entry name" value="Transgly_assoc"/>
</dbReference>
<dbReference type="AlphaFoldDB" id="A0A1X7ERH6"/>
<evidence type="ECO:0000313" key="9">
    <source>
        <dbReference type="Proteomes" id="UP000192911"/>
    </source>
</evidence>
<proteinExistence type="inferred from homology"/>